<name>A0A3B0WNS4_9ZZZZ</name>
<dbReference type="PROSITE" id="PS51257">
    <property type="entry name" value="PROKAR_LIPOPROTEIN"/>
    <property type="match status" value="1"/>
</dbReference>
<dbReference type="Pfam" id="PF03886">
    <property type="entry name" value="ABC_trans_aux"/>
    <property type="match status" value="1"/>
</dbReference>
<proteinExistence type="predicted"/>
<dbReference type="InterPro" id="IPR005586">
    <property type="entry name" value="ABC_trans_aux"/>
</dbReference>
<dbReference type="AlphaFoldDB" id="A0A3B0WNS4"/>
<sequence length="191" mass="21459">MKHFKTLILITTVALLFSACSTKKAQTKKYFRLSVSTPSTVNTDIKPITLVVKRPTALSILGGRPIVATQADDSLVQLSHNFWIESPKVILQDRIKSWAGDHWQVVSYQTPSGNGYQILETRILAFEKKQNQAVVELEFFLYDENNQLLLNQQLSATENITTDNYKAFAQSISLAIEAVFAQLNIKLDGQL</sequence>
<organism evidence="2">
    <name type="scientific">hydrothermal vent metagenome</name>
    <dbReference type="NCBI Taxonomy" id="652676"/>
    <lineage>
        <taxon>unclassified sequences</taxon>
        <taxon>metagenomes</taxon>
        <taxon>ecological metagenomes</taxon>
    </lineage>
</organism>
<protein>
    <recommendedName>
        <fullName evidence="1">ABC-type transport auxiliary lipoprotein component domain-containing protein</fullName>
    </recommendedName>
</protein>
<feature type="domain" description="ABC-type transport auxiliary lipoprotein component" evidence="1">
    <location>
        <begin position="33"/>
        <end position="182"/>
    </location>
</feature>
<evidence type="ECO:0000313" key="2">
    <source>
        <dbReference type="EMBL" id="VAW45976.1"/>
    </source>
</evidence>
<dbReference type="SUPFAM" id="SSF159594">
    <property type="entry name" value="XCC0632-like"/>
    <property type="match status" value="1"/>
</dbReference>
<accession>A0A3B0WNS4</accession>
<gene>
    <name evidence="2" type="ORF">MNBD_GAMMA02-285</name>
</gene>
<dbReference type="EMBL" id="UOFA01000246">
    <property type="protein sequence ID" value="VAW45976.1"/>
    <property type="molecule type" value="Genomic_DNA"/>
</dbReference>
<dbReference type="Gene3D" id="3.40.50.10610">
    <property type="entry name" value="ABC-type transport auxiliary lipoprotein component"/>
    <property type="match status" value="1"/>
</dbReference>
<evidence type="ECO:0000259" key="1">
    <source>
        <dbReference type="Pfam" id="PF03886"/>
    </source>
</evidence>
<reference evidence="2" key="1">
    <citation type="submission" date="2018-06" db="EMBL/GenBank/DDBJ databases">
        <authorList>
            <person name="Zhirakovskaya E."/>
        </authorList>
    </citation>
    <scope>NUCLEOTIDE SEQUENCE</scope>
</reference>